<keyword evidence="5" id="KW-0430">Lectin</keyword>
<dbReference type="InterPro" id="IPR006585">
    <property type="entry name" value="FTP1"/>
</dbReference>
<keyword evidence="7" id="KW-1015">Disulfide bond</keyword>
<keyword evidence="10" id="KW-1185">Reference proteome</keyword>
<name>A0A3Q2VJ53_HAPBU</name>
<evidence type="ECO:0000256" key="5">
    <source>
        <dbReference type="ARBA" id="ARBA00022734"/>
    </source>
</evidence>
<dbReference type="AlphaFoldDB" id="A0A3Q2VJ53"/>
<dbReference type="Pfam" id="PF22633">
    <property type="entry name" value="F5_F8_type_C_2"/>
    <property type="match status" value="3"/>
</dbReference>
<feature type="domain" description="Fucolectin tachylectin-4 pentraxin-1" evidence="8">
    <location>
        <begin position="169"/>
        <end position="295"/>
    </location>
</feature>
<comment type="subunit">
    <text evidence="3">Homotrimer.</text>
</comment>
<keyword evidence="4" id="KW-0479">Metal-binding</keyword>
<evidence type="ECO:0000313" key="9">
    <source>
        <dbReference type="Ensembl" id="ENSHBUP00000011782.1"/>
    </source>
</evidence>
<evidence type="ECO:0000256" key="2">
    <source>
        <dbReference type="ARBA" id="ARBA00010147"/>
    </source>
</evidence>
<evidence type="ECO:0000256" key="6">
    <source>
        <dbReference type="ARBA" id="ARBA00022837"/>
    </source>
</evidence>
<evidence type="ECO:0000256" key="1">
    <source>
        <dbReference type="ARBA" id="ARBA00002219"/>
    </source>
</evidence>
<feature type="domain" description="Fucolectin tachylectin-4 pentraxin-1" evidence="8">
    <location>
        <begin position="296"/>
        <end position="435"/>
    </location>
</feature>
<dbReference type="Gene3D" id="2.60.120.260">
    <property type="entry name" value="Galactose-binding domain-like"/>
    <property type="match status" value="3"/>
</dbReference>
<proteinExistence type="inferred from homology"/>
<evidence type="ECO:0000259" key="8">
    <source>
        <dbReference type="SMART" id="SM00607"/>
    </source>
</evidence>
<dbReference type="GeneTree" id="ENSGT01060000248575"/>
<comment type="similarity">
    <text evidence="2">Belongs to the fucolectin family.</text>
</comment>
<reference evidence="9" key="2">
    <citation type="submission" date="2025-09" db="UniProtKB">
        <authorList>
            <consortium name="Ensembl"/>
        </authorList>
    </citation>
    <scope>IDENTIFICATION</scope>
</reference>
<dbReference type="GO" id="GO:0001868">
    <property type="term" value="P:regulation of complement activation, lectin pathway"/>
    <property type="evidence" value="ECO:0007669"/>
    <property type="project" value="UniProtKB-ARBA"/>
</dbReference>
<dbReference type="GO" id="GO:0010185">
    <property type="term" value="P:regulation of cellular defense response"/>
    <property type="evidence" value="ECO:0007669"/>
    <property type="project" value="UniProtKB-ARBA"/>
</dbReference>
<feature type="domain" description="Fucolectin tachylectin-4 pentraxin-1" evidence="8">
    <location>
        <begin position="27"/>
        <end position="168"/>
    </location>
</feature>
<accession>A0A3Q2VJ53</accession>
<dbReference type="SMART" id="SM00607">
    <property type="entry name" value="FTP"/>
    <property type="match status" value="3"/>
</dbReference>
<evidence type="ECO:0000256" key="4">
    <source>
        <dbReference type="ARBA" id="ARBA00022723"/>
    </source>
</evidence>
<dbReference type="Proteomes" id="UP000264840">
    <property type="component" value="Unplaced"/>
</dbReference>
<comment type="function">
    <text evidence="1">Acts as a defensive agent. Recognizes blood group fucosylated oligosaccharides including A, B, H and Lewis B-type antigens. Does not recognize Lewis A antigen and has low affinity for monovalent haptens.</text>
</comment>
<dbReference type="SUPFAM" id="SSF49785">
    <property type="entry name" value="Galactose-binding domain-like"/>
    <property type="match status" value="3"/>
</dbReference>
<evidence type="ECO:0000313" key="10">
    <source>
        <dbReference type="Proteomes" id="UP000264840"/>
    </source>
</evidence>
<dbReference type="PANTHER" id="PTHR45713">
    <property type="entry name" value="FTP DOMAIN-CONTAINING PROTEIN"/>
    <property type="match status" value="1"/>
</dbReference>
<dbReference type="Ensembl" id="ENSHBUT00000019052.1">
    <property type="protein sequence ID" value="ENSHBUP00000011782.1"/>
    <property type="gene ID" value="ENSHBUG00000013501.1"/>
</dbReference>
<sequence length="439" mass="48303">IKCIRSSDGEELTHAHADQSVNKNNSEINNAKRLTAVQSSNGDNIGLAFKAVDGNRDENYQKWSCTLTLQQSDPWWRVDLGRVYTIGAVAITNIAGFENRLNGAEIWIGNSTNFSDPECAVISHIPSGQTFYFPCSSVEGRYVTVFLPGSGKVLNLCEVEVYYGYPLPNVALKGEATQSSTLSVATASKAIDGRRNSFYSNGFCSHTAEDETNPWWRVDLQRSFTITAVKVTNRGDCCAERLDGAEIRIGNSLENNGNNNPRPVFIYMEGRFVNLFLPGQKKTLTLCEVEVYAAPAGRGLIQSSTSSPYLSSKAVDGYKNGNIYGAGFTHTLDEKNPWWRVDLLAVYKVSAVTIINRQDCCSERILGAEIRIGNSLDQNGNQNPRCGIIESLDGTPTYTFQCHEMEGRYINVIIPALLRALTLCEVQVFASLPGIALVF</sequence>
<evidence type="ECO:0000256" key="3">
    <source>
        <dbReference type="ARBA" id="ARBA00011233"/>
    </source>
</evidence>
<dbReference type="PANTHER" id="PTHR45713:SF6">
    <property type="entry name" value="F5_8 TYPE C DOMAIN-CONTAINING PROTEIN"/>
    <property type="match status" value="1"/>
</dbReference>
<dbReference type="InterPro" id="IPR008979">
    <property type="entry name" value="Galactose-bd-like_sf"/>
</dbReference>
<dbReference type="InterPro" id="IPR051941">
    <property type="entry name" value="BG_Antigen-Binding_Lectin"/>
</dbReference>
<dbReference type="STRING" id="8153.ENSHBUP00000011782"/>
<keyword evidence="6" id="KW-0106">Calcium</keyword>
<evidence type="ECO:0000256" key="7">
    <source>
        <dbReference type="ARBA" id="ARBA00023157"/>
    </source>
</evidence>
<dbReference type="GO" id="GO:0046872">
    <property type="term" value="F:metal ion binding"/>
    <property type="evidence" value="ECO:0007669"/>
    <property type="project" value="UniProtKB-KW"/>
</dbReference>
<reference evidence="9" key="1">
    <citation type="submission" date="2025-08" db="UniProtKB">
        <authorList>
            <consortium name="Ensembl"/>
        </authorList>
    </citation>
    <scope>IDENTIFICATION</scope>
</reference>
<dbReference type="GO" id="GO:0042806">
    <property type="term" value="F:fucose binding"/>
    <property type="evidence" value="ECO:0007669"/>
    <property type="project" value="UniProtKB-ARBA"/>
</dbReference>
<organism evidence="9 10">
    <name type="scientific">Haplochromis burtoni</name>
    <name type="common">Burton's mouthbrooder</name>
    <name type="synonym">Chromis burtoni</name>
    <dbReference type="NCBI Taxonomy" id="8153"/>
    <lineage>
        <taxon>Eukaryota</taxon>
        <taxon>Metazoa</taxon>
        <taxon>Chordata</taxon>
        <taxon>Craniata</taxon>
        <taxon>Vertebrata</taxon>
        <taxon>Euteleostomi</taxon>
        <taxon>Actinopterygii</taxon>
        <taxon>Neopterygii</taxon>
        <taxon>Teleostei</taxon>
        <taxon>Neoteleostei</taxon>
        <taxon>Acanthomorphata</taxon>
        <taxon>Ovalentaria</taxon>
        <taxon>Cichlomorphae</taxon>
        <taxon>Cichliformes</taxon>
        <taxon>Cichlidae</taxon>
        <taxon>African cichlids</taxon>
        <taxon>Pseudocrenilabrinae</taxon>
        <taxon>Haplochromini</taxon>
        <taxon>Haplochromis</taxon>
    </lineage>
</organism>
<protein>
    <recommendedName>
        <fullName evidence="8">Fucolectin tachylectin-4 pentraxin-1 domain-containing protein</fullName>
    </recommendedName>
</protein>